<dbReference type="OrthoDB" id="2426596at2"/>
<evidence type="ECO:0000313" key="2">
    <source>
        <dbReference type="Proteomes" id="UP000450000"/>
    </source>
</evidence>
<dbReference type="Proteomes" id="UP000450000">
    <property type="component" value="Unassembled WGS sequence"/>
</dbReference>
<evidence type="ECO:0000313" key="1">
    <source>
        <dbReference type="EMBL" id="MQS16555.1"/>
    </source>
</evidence>
<organism evidence="1 2">
    <name type="scientific">Streptomyces kaniharaensis</name>
    <dbReference type="NCBI Taxonomy" id="212423"/>
    <lineage>
        <taxon>Bacteria</taxon>
        <taxon>Bacillati</taxon>
        <taxon>Actinomycetota</taxon>
        <taxon>Actinomycetes</taxon>
        <taxon>Kitasatosporales</taxon>
        <taxon>Streptomycetaceae</taxon>
        <taxon>Streptomyces</taxon>
    </lineage>
</organism>
<name>A0A6N7L0A3_9ACTN</name>
<keyword evidence="2" id="KW-1185">Reference proteome</keyword>
<proteinExistence type="predicted"/>
<accession>A0A6N7L0A3</accession>
<comment type="caution">
    <text evidence="1">The sequence shown here is derived from an EMBL/GenBank/DDBJ whole genome shotgun (WGS) entry which is preliminary data.</text>
</comment>
<protein>
    <submittedName>
        <fullName evidence="1">Uncharacterized protein</fullName>
    </submittedName>
</protein>
<dbReference type="EMBL" id="WBOF01000003">
    <property type="protein sequence ID" value="MQS16555.1"/>
    <property type="molecule type" value="Genomic_DNA"/>
</dbReference>
<dbReference type="RefSeq" id="WP_153467741.1">
    <property type="nucleotide sequence ID" value="NZ_WBOF01000003.1"/>
</dbReference>
<reference evidence="1 2" key="1">
    <citation type="submission" date="2019-09" db="EMBL/GenBank/DDBJ databases">
        <title>Genome Sequences of Streptomyces kaniharaensis ATCC 21070.</title>
        <authorList>
            <person name="Zhu W."/>
            <person name="De Crecy-Lagard V."/>
            <person name="Richards N.G."/>
        </authorList>
    </citation>
    <scope>NUCLEOTIDE SEQUENCE [LARGE SCALE GENOMIC DNA]</scope>
    <source>
        <strain evidence="1 2">SF-557</strain>
    </source>
</reference>
<gene>
    <name evidence="1" type="ORF">F7Q99_31285</name>
</gene>
<sequence>MEQTAESWSLNGGRRGLAVAACSREEALESGETGGRIQARVTTQAARIADLVASVKAGEPVTVYIWAEDRSWVLDTDYDLWATKVAGPPALIEALLGHPEPEAMRAALGAPTTDLNT</sequence>
<dbReference type="AlphaFoldDB" id="A0A6N7L0A3"/>